<keyword evidence="3" id="KW-1185">Reference proteome</keyword>
<dbReference type="SUPFAM" id="SSF51735">
    <property type="entry name" value="NAD(P)-binding Rossmann-fold domains"/>
    <property type="match status" value="1"/>
</dbReference>
<reference evidence="2 3" key="1">
    <citation type="submission" date="2020-08" db="EMBL/GenBank/DDBJ databases">
        <title>Genomic Encyclopedia of Type Strains, Phase IV (KMG-IV): sequencing the most valuable type-strain genomes for metagenomic binning, comparative biology and taxonomic classification.</title>
        <authorList>
            <person name="Goeker M."/>
        </authorList>
    </citation>
    <scope>NUCLEOTIDE SEQUENCE [LARGE SCALE GENOMIC DNA]</scope>
    <source>
        <strain evidence="2 3">DSM 44197</strain>
    </source>
</reference>
<name>A0A7W3QJQ9_ACTNM</name>
<comment type="caution">
    <text evidence="2">The sequence shown here is derived from an EMBL/GenBank/DDBJ whole genome shotgun (WGS) entry which is preliminary data.</text>
</comment>
<dbReference type="EMBL" id="JACJIA010000001">
    <property type="protein sequence ID" value="MBA8949183.1"/>
    <property type="molecule type" value="Genomic_DNA"/>
</dbReference>
<dbReference type="InterPro" id="IPR036291">
    <property type="entry name" value="NAD(P)-bd_dom_sf"/>
</dbReference>
<dbReference type="Proteomes" id="UP000572680">
    <property type="component" value="Unassembled WGS sequence"/>
</dbReference>
<dbReference type="AlphaFoldDB" id="A0A7W3QJQ9"/>
<dbReference type="PANTHER" id="PTHR43162:SF1">
    <property type="entry name" value="PRESTALK A DIFFERENTIATION PROTEIN A"/>
    <property type="match status" value="1"/>
</dbReference>
<evidence type="ECO:0000313" key="3">
    <source>
        <dbReference type="Proteomes" id="UP000572680"/>
    </source>
</evidence>
<gene>
    <name evidence="2" type="ORF">HNR61_000781</name>
</gene>
<evidence type="ECO:0000313" key="2">
    <source>
        <dbReference type="EMBL" id="MBA8949183.1"/>
    </source>
</evidence>
<dbReference type="RefSeq" id="WP_182841676.1">
    <property type="nucleotide sequence ID" value="NZ_JACJIA010000001.1"/>
</dbReference>
<feature type="region of interest" description="Disordered" evidence="1">
    <location>
        <begin position="1"/>
        <end position="24"/>
    </location>
</feature>
<organism evidence="2 3">
    <name type="scientific">Actinomadura namibiensis</name>
    <dbReference type="NCBI Taxonomy" id="182080"/>
    <lineage>
        <taxon>Bacteria</taxon>
        <taxon>Bacillati</taxon>
        <taxon>Actinomycetota</taxon>
        <taxon>Actinomycetes</taxon>
        <taxon>Streptosporangiales</taxon>
        <taxon>Thermomonosporaceae</taxon>
        <taxon>Actinomadura</taxon>
    </lineage>
</organism>
<proteinExistence type="predicted"/>
<dbReference type="PANTHER" id="PTHR43162">
    <property type="match status" value="1"/>
</dbReference>
<accession>A0A7W3QJQ9</accession>
<dbReference type="InterPro" id="IPR051604">
    <property type="entry name" value="Ergot_Alk_Oxidoreductase"/>
</dbReference>
<sequence length="222" mass="23526">MFLVTGATGNVGAEPVRGPDAPVPDGARPVLGGLDDPGTLAGARDAGVRHVVLVSGGSAALADMSDPISRSLTLSERAVRDSGMAWTLLRPRAFMSNAPRWAPRLRAGDTVRVPFPDAPAACVDPRDVAAVAARSLVGRDPRGRVHELTGPHPRDQLAVLAEMLGRDLRCVGLTDGQARAEMERTLPAEYVDAIVRPDVQEVTGRPPRTFRQWAPAHAGAFR</sequence>
<evidence type="ECO:0000256" key="1">
    <source>
        <dbReference type="SAM" id="MobiDB-lite"/>
    </source>
</evidence>
<protein>
    <submittedName>
        <fullName evidence="2">Uncharacterized protein YbjT (DUF2867 family)</fullName>
    </submittedName>
</protein>
<dbReference type="Gene3D" id="3.40.50.720">
    <property type="entry name" value="NAD(P)-binding Rossmann-like Domain"/>
    <property type="match status" value="1"/>
</dbReference>